<dbReference type="EMBL" id="KK107185">
    <property type="protein sequence ID" value="EZA55780.1"/>
    <property type="molecule type" value="Genomic_DNA"/>
</dbReference>
<dbReference type="Proteomes" id="UP000053097">
    <property type="component" value="Unassembled WGS sequence"/>
</dbReference>
<reference evidence="2 3" key="1">
    <citation type="journal article" date="2014" name="Curr. Biol.">
        <title>The genome of the clonal raider ant Cerapachys biroi.</title>
        <authorList>
            <person name="Oxley P.R."/>
            <person name="Ji L."/>
            <person name="Fetter-Pruneda I."/>
            <person name="McKenzie S.K."/>
            <person name="Li C."/>
            <person name="Hu H."/>
            <person name="Zhang G."/>
            <person name="Kronauer D.J."/>
        </authorList>
    </citation>
    <scope>NUCLEOTIDE SEQUENCE [LARGE SCALE GENOMIC DNA]</scope>
</reference>
<evidence type="ECO:0000313" key="2">
    <source>
        <dbReference type="EMBL" id="EZA55780.1"/>
    </source>
</evidence>
<organism evidence="2 3">
    <name type="scientific">Ooceraea biroi</name>
    <name type="common">Clonal raider ant</name>
    <name type="synonym">Cerapachys biroi</name>
    <dbReference type="NCBI Taxonomy" id="2015173"/>
    <lineage>
        <taxon>Eukaryota</taxon>
        <taxon>Metazoa</taxon>
        <taxon>Ecdysozoa</taxon>
        <taxon>Arthropoda</taxon>
        <taxon>Hexapoda</taxon>
        <taxon>Insecta</taxon>
        <taxon>Pterygota</taxon>
        <taxon>Neoptera</taxon>
        <taxon>Endopterygota</taxon>
        <taxon>Hymenoptera</taxon>
        <taxon>Apocrita</taxon>
        <taxon>Aculeata</taxon>
        <taxon>Formicoidea</taxon>
        <taxon>Formicidae</taxon>
        <taxon>Dorylinae</taxon>
        <taxon>Ooceraea</taxon>
    </lineage>
</organism>
<gene>
    <name evidence="2" type="ORF">X777_03955</name>
</gene>
<proteinExistence type="predicted"/>
<feature type="compositionally biased region" description="Basic and acidic residues" evidence="1">
    <location>
        <begin position="101"/>
        <end position="124"/>
    </location>
</feature>
<feature type="region of interest" description="Disordered" evidence="1">
    <location>
        <begin position="86"/>
        <end position="148"/>
    </location>
</feature>
<dbReference type="AlphaFoldDB" id="A0A026WIE0"/>
<sequence length="220" mass="24306">MEPATFLPFFAPFGSFQGENGITDVSVSSWTDGTVVSTLPRLSEKEREICFLLLFFFFSTYVRKFISEETRAGAMFARAAHGSRVGNARFPKTPEPASPVGRRERDGRDEAKKGIKNERGKEVPPDVAGASPAKRDANSKLRVAPSDRGTNTKSVVTVMACLLRPSFPSGGVARLRYSDPFFGAAPLPPFVLRATGPRSWRLSRRSRYSMLQGLQFARPR</sequence>
<protein>
    <submittedName>
        <fullName evidence="2">Uncharacterized protein</fullName>
    </submittedName>
</protein>
<name>A0A026WIE0_OOCBI</name>
<evidence type="ECO:0000313" key="3">
    <source>
        <dbReference type="Proteomes" id="UP000053097"/>
    </source>
</evidence>
<evidence type="ECO:0000256" key="1">
    <source>
        <dbReference type="SAM" id="MobiDB-lite"/>
    </source>
</evidence>
<accession>A0A026WIE0</accession>
<keyword evidence="3" id="KW-1185">Reference proteome</keyword>